<sequence>MIRTYNNGRFEWFVVAIVIALISLSALGRYWFMAEDARIVRMEMLAHRFVTAAANARVEFLVSGLSSSHSAARKQIRIMDQVVYFSTQGWPVGVSGPVVDGYSVTEEDCAQLWNLLLQNPAPISRPAQPDTGAEYQLNVGDRVCRFQLASGKAFFDYYPIEGRMIFTVGDTSRISIDN</sequence>
<name>A0A266Q457_9GAMM</name>
<comment type="caution">
    <text evidence="2">The sequence shown here is derived from an EMBL/GenBank/DDBJ whole genome shotgun (WGS) entry which is preliminary data.</text>
</comment>
<evidence type="ECO:0000256" key="1">
    <source>
        <dbReference type="SAM" id="Phobius"/>
    </source>
</evidence>
<dbReference type="RefSeq" id="WP_094985674.1">
    <property type="nucleotide sequence ID" value="NZ_NHNI01000002.1"/>
</dbReference>
<evidence type="ECO:0000313" key="2">
    <source>
        <dbReference type="EMBL" id="OZY84635.1"/>
    </source>
</evidence>
<dbReference type="AlphaFoldDB" id="A0A266Q457"/>
<keyword evidence="1" id="KW-0472">Membrane</keyword>
<keyword evidence="3" id="KW-1185">Reference proteome</keyword>
<protein>
    <recommendedName>
        <fullName evidence="4">MSHA biogenesis protein MshF</fullName>
    </recommendedName>
</protein>
<evidence type="ECO:0000313" key="3">
    <source>
        <dbReference type="Proteomes" id="UP000216101"/>
    </source>
</evidence>
<reference evidence="3" key="1">
    <citation type="submission" date="2017-05" db="EMBL/GenBank/DDBJ databases">
        <authorList>
            <person name="Barney B.M."/>
        </authorList>
    </citation>
    <scope>NUCLEOTIDE SEQUENCE [LARGE SCALE GENOMIC DNA]</scope>
    <source>
        <strain evidence="3">PSBB022</strain>
    </source>
</reference>
<dbReference type="Proteomes" id="UP000216101">
    <property type="component" value="Unassembled WGS sequence"/>
</dbReference>
<accession>A0A266Q457</accession>
<gene>
    <name evidence="2" type="ORF">CBP51_15785</name>
</gene>
<evidence type="ECO:0008006" key="4">
    <source>
        <dbReference type="Google" id="ProtNLM"/>
    </source>
</evidence>
<organism evidence="2 3">
    <name type="scientific">Cellvibrio mixtus</name>
    <dbReference type="NCBI Taxonomy" id="39650"/>
    <lineage>
        <taxon>Bacteria</taxon>
        <taxon>Pseudomonadati</taxon>
        <taxon>Pseudomonadota</taxon>
        <taxon>Gammaproteobacteria</taxon>
        <taxon>Cellvibrionales</taxon>
        <taxon>Cellvibrionaceae</taxon>
        <taxon>Cellvibrio</taxon>
    </lineage>
</organism>
<keyword evidence="1" id="KW-0812">Transmembrane</keyword>
<keyword evidence="1" id="KW-1133">Transmembrane helix</keyword>
<feature type="transmembrane region" description="Helical" evidence="1">
    <location>
        <begin position="12"/>
        <end position="32"/>
    </location>
</feature>
<dbReference type="EMBL" id="NHNI01000002">
    <property type="protein sequence ID" value="OZY84635.1"/>
    <property type="molecule type" value="Genomic_DNA"/>
</dbReference>
<proteinExistence type="predicted"/>